<keyword evidence="3" id="KW-1185">Reference proteome</keyword>
<feature type="non-terminal residue" evidence="2">
    <location>
        <position position="93"/>
    </location>
</feature>
<evidence type="ECO:0000313" key="2">
    <source>
        <dbReference type="EMBL" id="CAL4060756.1"/>
    </source>
</evidence>
<gene>
    <name evidence="2" type="ORF">MNOR_LOCUS1540</name>
</gene>
<evidence type="ECO:0000313" key="3">
    <source>
        <dbReference type="Proteomes" id="UP001497623"/>
    </source>
</evidence>
<organism evidence="2 3">
    <name type="scientific">Meganyctiphanes norvegica</name>
    <name type="common">Northern krill</name>
    <name type="synonym">Thysanopoda norvegica</name>
    <dbReference type="NCBI Taxonomy" id="48144"/>
    <lineage>
        <taxon>Eukaryota</taxon>
        <taxon>Metazoa</taxon>
        <taxon>Ecdysozoa</taxon>
        <taxon>Arthropoda</taxon>
        <taxon>Crustacea</taxon>
        <taxon>Multicrustacea</taxon>
        <taxon>Malacostraca</taxon>
        <taxon>Eumalacostraca</taxon>
        <taxon>Eucarida</taxon>
        <taxon>Euphausiacea</taxon>
        <taxon>Euphausiidae</taxon>
        <taxon>Meganyctiphanes</taxon>
    </lineage>
</organism>
<proteinExistence type="predicted"/>
<dbReference type="EMBL" id="CAXKWB010000409">
    <property type="protein sequence ID" value="CAL4060756.1"/>
    <property type="molecule type" value="Genomic_DNA"/>
</dbReference>
<name>A0AAV2PNI0_MEGNR</name>
<reference evidence="2 3" key="1">
    <citation type="submission" date="2024-05" db="EMBL/GenBank/DDBJ databases">
        <authorList>
            <person name="Wallberg A."/>
        </authorList>
    </citation>
    <scope>NUCLEOTIDE SEQUENCE [LARGE SCALE GENOMIC DNA]</scope>
</reference>
<dbReference type="Proteomes" id="UP001497623">
    <property type="component" value="Unassembled WGS sequence"/>
</dbReference>
<feature type="chain" id="PRO_5043438730" evidence="1">
    <location>
        <begin position="16"/>
        <end position="93"/>
    </location>
</feature>
<evidence type="ECO:0000256" key="1">
    <source>
        <dbReference type="SAM" id="SignalP"/>
    </source>
</evidence>
<keyword evidence="1" id="KW-0732">Signal</keyword>
<sequence length="93" mass="10749">MKRLALVLVIAVAAAQQRQPKRVFGSVQLKQQPFNQRISSAVVLAEPRYQGRPRSNTFFRSNFQNQDRYNNRNVQPRFRSTLFNGISSFVGSY</sequence>
<protein>
    <submittedName>
        <fullName evidence="2">Uncharacterized protein</fullName>
    </submittedName>
</protein>
<dbReference type="AlphaFoldDB" id="A0AAV2PNI0"/>
<comment type="caution">
    <text evidence="2">The sequence shown here is derived from an EMBL/GenBank/DDBJ whole genome shotgun (WGS) entry which is preliminary data.</text>
</comment>
<accession>A0AAV2PNI0</accession>
<feature type="signal peptide" evidence="1">
    <location>
        <begin position="1"/>
        <end position="15"/>
    </location>
</feature>